<feature type="domain" description="PhoD-like phosphatase metallophosphatase" evidence="1">
    <location>
        <begin position="143"/>
        <end position="498"/>
    </location>
</feature>
<dbReference type="Gene3D" id="2.60.40.380">
    <property type="entry name" value="Purple acid phosphatase-like, N-terminal"/>
    <property type="match status" value="1"/>
</dbReference>
<dbReference type="InterPro" id="IPR029052">
    <property type="entry name" value="Metallo-depent_PP-like"/>
</dbReference>
<accession>A0A6N1NDF2</accession>
<protein>
    <submittedName>
        <fullName evidence="2">Alkaline phosphatase</fullName>
    </submittedName>
</protein>
<reference evidence="2" key="1">
    <citation type="submission" date="2017-06" db="EMBL/GenBank/DDBJ databases">
        <authorList>
            <person name="Assis F.L."/>
            <person name="Abrahao J.S."/>
            <person name="Silva L."/>
            <person name="Khalil J.B."/>
            <person name="Rodrigues R."/>
            <person name="Silva L.S."/>
            <person name="Boratto P."/>
            <person name="Andrade M."/>
            <person name="Kroon E.G."/>
            <person name="Ribeiro B."/>
            <person name="Bergier I."/>
            <person name="Seligmann H."/>
            <person name="Ghigo E."/>
            <person name="Colson P."/>
            <person name="Levasseur A."/>
            <person name="Raoult D."/>
            <person name="Scola B.L."/>
        </authorList>
    </citation>
    <scope>NUCLEOTIDE SEQUENCE</scope>
    <source>
        <strain evidence="2">Deep ocean</strain>
    </source>
</reference>
<evidence type="ECO:0000259" key="1">
    <source>
        <dbReference type="Pfam" id="PF09423"/>
    </source>
</evidence>
<dbReference type="SUPFAM" id="SSF56300">
    <property type="entry name" value="Metallo-dependent phosphatases"/>
    <property type="match status" value="1"/>
</dbReference>
<reference evidence="2" key="2">
    <citation type="journal article" date="2018" name="Nat. Commun.">
        <title>Tailed giant Tupanvirus possesses the most complete translational apparatus of the known virosphere.</title>
        <authorList>
            <person name="Abrahao J."/>
            <person name="Silva L."/>
            <person name="Silva L.S."/>
            <person name="Khalil J.Y.B."/>
            <person name="Rodrigues R."/>
            <person name="Arantes T."/>
            <person name="Assis F."/>
            <person name="Boratto P."/>
            <person name="Andrade M."/>
            <person name="Kroon E.G."/>
            <person name="Ribeiro B."/>
            <person name="Bergier I."/>
            <person name="Seligmann H."/>
            <person name="Ghigo E."/>
            <person name="Colson P."/>
            <person name="Levasseur A."/>
            <person name="Kroemer G."/>
            <person name="Raoult D."/>
            <person name="La Scola B."/>
        </authorList>
    </citation>
    <scope>NUCLEOTIDE SEQUENCE [LARGE SCALE GENOMIC DNA]</scope>
    <source>
        <strain evidence="2">Deep ocean</strain>
    </source>
</reference>
<dbReference type="RefSeq" id="YP_010780307.1">
    <property type="nucleotide sequence ID" value="NC_075038.1"/>
</dbReference>
<dbReference type="InterPro" id="IPR052900">
    <property type="entry name" value="Phospholipid_Metab_Enz"/>
</dbReference>
<dbReference type="KEGG" id="vg:80516998"/>
<organism evidence="2">
    <name type="scientific">Tupanvirus deep ocean</name>
    <dbReference type="NCBI Taxonomy" id="2126984"/>
    <lineage>
        <taxon>Viruses</taxon>
        <taxon>Varidnaviria</taxon>
        <taxon>Bamfordvirae</taxon>
        <taxon>Nucleocytoviricota</taxon>
        <taxon>Megaviricetes</taxon>
        <taxon>Imitervirales</taxon>
        <taxon>Mimiviridae</taxon>
        <taxon>Megamimivirinae</taxon>
        <taxon>Tupanvirus</taxon>
        <taxon>Tupanvirus altamarinense</taxon>
    </lineage>
</organism>
<sequence>MFGGIEESVSDTKTTFPYGVWSGDVSQTSIILSTKANLNGLRPVIRADAEPFIFVNVSENNIFDADIKPVITKSIKLRKGCDGLYSDSFYRFYPGDYVAKVKIDDLKPNTRYYYQFYTETGIKSILGTFMTLPDLSSSADISFAVISCKNLPPFTPINGLVISNKIRFAHFNGDIVYADSEADPTKIPDNKLLKYYRHLYQNLHNRDYVGQNFIDMYQRMPVIHNWDDHEVMDNYTKYQSNLNTITLTKSVDYPEKIEKLKKAGYQAFMEYSAIPDIFNDVVNLPQSTNPLQNREFRKMQINKNITNIILDERQYRDPEAYIPDNIDYPFIPVLPLRNPLDPNSRPLLIDELIEIPDIGRIVKELRDRDRRSFDQIFGPDNYLPILREQNLTILGQQQKEWLKKSLLESTTPFKLIINEVAFGDYSVIPYDAWPGYYKERQEIIDFIQKNKITGVIFLTGYLHAGIINKVTSDAYEIPVWEVVTGPIGQETFASEVKHFGADPDLVYKFINAFNAPVDPLYPERSGIPGYTNAGLKFMVLDTPNWMRVDYHDDNTLTISLRDNKDEIISDRFGRPGLFTLDINGTIVSNPPENP</sequence>
<dbReference type="PANTHER" id="PTHR43606:SF2">
    <property type="entry name" value="ALKALINE PHOSPHATASE FAMILY PROTEIN (AFU_ORTHOLOGUE AFUA_5G03860)"/>
    <property type="match status" value="1"/>
</dbReference>
<evidence type="ECO:0000313" key="2">
    <source>
        <dbReference type="EMBL" id="QKU33699.1"/>
    </source>
</evidence>
<dbReference type="Pfam" id="PF09423">
    <property type="entry name" value="PhoD"/>
    <property type="match status" value="1"/>
</dbReference>
<proteinExistence type="predicted"/>
<dbReference type="Gene3D" id="3.60.21.70">
    <property type="entry name" value="PhoD-like phosphatase"/>
    <property type="match status" value="1"/>
</dbReference>
<dbReference type="InterPro" id="IPR038607">
    <property type="entry name" value="PhoD-like_sf"/>
</dbReference>
<dbReference type="GeneID" id="80516998"/>
<name>A0A6N1NDF2_9VIRU</name>
<dbReference type="PANTHER" id="PTHR43606">
    <property type="entry name" value="PHOSPHATASE, PUTATIVE (AFU_ORTHOLOGUE AFUA_6G08710)-RELATED"/>
    <property type="match status" value="1"/>
</dbReference>
<dbReference type="InterPro" id="IPR018946">
    <property type="entry name" value="PhoD-like_MPP"/>
</dbReference>
<dbReference type="EMBL" id="MF405918">
    <property type="protein sequence ID" value="QKU33699.1"/>
    <property type="molecule type" value="Genomic_DNA"/>
</dbReference>